<reference evidence="2 3" key="1">
    <citation type="submission" date="2018-09" db="EMBL/GenBank/DDBJ databases">
        <authorList>
            <person name="Tagini F."/>
        </authorList>
    </citation>
    <scope>NUCLEOTIDE SEQUENCE [LARGE SCALE GENOMIC DNA]</scope>
    <source>
        <strain evidence="2 3">MK4</strain>
    </source>
</reference>
<dbReference type="Pfam" id="PF24092">
    <property type="entry name" value="DUF7373_C"/>
    <property type="match status" value="1"/>
</dbReference>
<dbReference type="EMBL" id="UPHM01000152">
    <property type="protein sequence ID" value="VBA32254.1"/>
    <property type="molecule type" value="Genomic_DNA"/>
</dbReference>
<sequence>MAAGVDEVAINLTTVYQAKDSAAAQTLAQTSSDTAAKTPAAQAASAVPGLPQSHCTKVGGASGLVPRYWCAASAGR</sequence>
<organism evidence="2 3">
    <name type="scientific">Mycobacterium persicum</name>
    <dbReference type="NCBI Taxonomy" id="1487726"/>
    <lineage>
        <taxon>Bacteria</taxon>
        <taxon>Bacillati</taxon>
        <taxon>Actinomycetota</taxon>
        <taxon>Actinomycetes</taxon>
        <taxon>Mycobacteriales</taxon>
        <taxon>Mycobacteriaceae</taxon>
        <taxon>Mycobacterium</taxon>
    </lineage>
</organism>
<evidence type="ECO:0000259" key="1">
    <source>
        <dbReference type="Pfam" id="PF24092"/>
    </source>
</evidence>
<protein>
    <recommendedName>
        <fullName evidence="1">DUF7373 domain-containing protein</fullName>
    </recommendedName>
</protein>
<proteinExistence type="predicted"/>
<evidence type="ECO:0000313" key="3">
    <source>
        <dbReference type="Proteomes" id="UP000271464"/>
    </source>
</evidence>
<accession>A0ABY6RS48</accession>
<gene>
    <name evidence="2" type="ORF">LAUMK4_05705</name>
</gene>
<keyword evidence="3" id="KW-1185">Reference proteome</keyword>
<comment type="caution">
    <text evidence="2">The sequence shown here is derived from an EMBL/GenBank/DDBJ whole genome shotgun (WGS) entry which is preliminary data.</text>
</comment>
<dbReference type="Proteomes" id="UP000271464">
    <property type="component" value="Unassembled WGS sequence"/>
</dbReference>
<feature type="domain" description="DUF7373" evidence="1">
    <location>
        <begin position="2"/>
        <end position="76"/>
    </location>
</feature>
<evidence type="ECO:0000313" key="2">
    <source>
        <dbReference type="EMBL" id="VBA32254.1"/>
    </source>
</evidence>
<dbReference type="InterPro" id="IPR056463">
    <property type="entry name" value="DUF7373_C"/>
</dbReference>
<name>A0ABY6RS48_9MYCO</name>